<dbReference type="PANTHER" id="PTHR21859:SF6">
    <property type="entry name" value="GENE MODEL 906, (NCBI)-RELATED"/>
    <property type="match status" value="1"/>
</dbReference>
<reference evidence="4" key="2">
    <citation type="submission" date="2025-09" db="UniProtKB">
        <authorList>
            <consortium name="Ensembl"/>
        </authorList>
    </citation>
    <scope>IDENTIFICATION</scope>
</reference>
<feature type="compositionally biased region" description="Polar residues" evidence="2">
    <location>
        <begin position="500"/>
        <end position="514"/>
    </location>
</feature>
<feature type="domain" description="SPATA31" evidence="3">
    <location>
        <begin position="31"/>
        <end position="378"/>
    </location>
</feature>
<protein>
    <recommendedName>
        <fullName evidence="3">SPATA31 domain-containing protein</fullName>
    </recommendedName>
</protein>
<dbReference type="Ensembl" id="ENSMSIT00000005475.1">
    <property type="protein sequence ID" value="ENSMSIP00000004323.1"/>
    <property type="gene ID" value="ENSMSIG00000003966.1"/>
</dbReference>
<accession>A0A8C6GD09</accession>
<comment type="similarity">
    <text evidence="1">Belongs to the SPATA31 family.</text>
</comment>
<feature type="compositionally biased region" description="Basic and acidic residues" evidence="2">
    <location>
        <begin position="771"/>
        <end position="783"/>
    </location>
</feature>
<proteinExistence type="inferred from homology"/>
<evidence type="ECO:0000259" key="3">
    <source>
        <dbReference type="Pfam" id="PF14650"/>
    </source>
</evidence>
<evidence type="ECO:0000256" key="2">
    <source>
        <dbReference type="SAM" id="MobiDB-lite"/>
    </source>
</evidence>
<organism evidence="4 5">
    <name type="scientific">Mus spicilegus</name>
    <name type="common">Mound-building mouse</name>
    <dbReference type="NCBI Taxonomy" id="10103"/>
    <lineage>
        <taxon>Eukaryota</taxon>
        <taxon>Metazoa</taxon>
        <taxon>Chordata</taxon>
        <taxon>Craniata</taxon>
        <taxon>Vertebrata</taxon>
        <taxon>Euteleostomi</taxon>
        <taxon>Mammalia</taxon>
        <taxon>Eutheria</taxon>
        <taxon>Euarchontoglires</taxon>
        <taxon>Glires</taxon>
        <taxon>Rodentia</taxon>
        <taxon>Myomorpha</taxon>
        <taxon>Muroidea</taxon>
        <taxon>Muridae</taxon>
        <taxon>Murinae</taxon>
        <taxon>Mus</taxon>
        <taxon>Mus</taxon>
    </lineage>
</organism>
<reference evidence="4" key="1">
    <citation type="submission" date="2025-08" db="UniProtKB">
        <authorList>
            <consortium name="Ensembl"/>
        </authorList>
    </citation>
    <scope>IDENTIFICATION</scope>
</reference>
<dbReference type="Proteomes" id="UP000694415">
    <property type="component" value="Unplaced"/>
</dbReference>
<evidence type="ECO:0000313" key="5">
    <source>
        <dbReference type="Proteomes" id="UP000694415"/>
    </source>
</evidence>
<dbReference type="Pfam" id="PF14650">
    <property type="entry name" value="FAM75"/>
    <property type="match status" value="1"/>
</dbReference>
<feature type="compositionally biased region" description="Polar residues" evidence="2">
    <location>
        <begin position="570"/>
        <end position="580"/>
    </location>
</feature>
<feature type="region of interest" description="Disordered" evidence="2">
    <location>
        <begin position="556"/>
        <end position="580"/>
    </location>
</feature>
<dbReference type="PANTHER" id="PTHR21859">
    <property type="entry name" value="ACROSOME-SPECIFIC PROTEIN"/>
    <property type="match status" value="1"/>
</dbReference>
<dbReference type="GeneTree" id="ENSGT00950000183043"/>
<sequence length="1025" mass="115052">MKILTKQLLQDSTPQPLWNPNQKMDHLPLFQLLSYLEVLEGLIHKEFSQISWGTSSMFSKSVVATAHVLRTPSLAEHKTMRFRNTCGPAHTLSEAQGPPQLSQDLPLPLEIVTQCLENETWFQEMEMVPSSTPNQMPPCFKSRTCGIACPTIERGTQTSLPTENQPWPHGLYWKDTNGYDIQKLDTDISIPTGNFSKGTMHRKATMPASILSEHYQMVQNNEEPQNEDNTTNGGEHQGTPSRFLLSRKLTQLQECFPENDNHYCKNKTQLSQPAHPSIFNFKICKCNKMMGSVPLGISVKKDIATCDIHNSIKKGLGPKGLDLPCTLNSSPGKVLKPRKSALKTDKLSHMNPDEHRSCLDSNTERKLTSSIMQLPMKRRRRPYLQILDATDFTPPGVPASNLHQCVFPSSPIYDSKAAMVLENLHHQDPGGTRVESLSDARLESAVSINSLAEVQETQRTPSPAASHRASEAHIDQCQRCLSVPQPAICFQVKPPESKNVPATGTGSLQPSSGPQMAKLPLQKRFQNIESGHCWLGPVIDPEDRVPPLAAKPNNTLEVKEEPTPSWRLSLGSSNTHNDQAISISPREFGSLETKRRPCHLQTPTPQHSQYSGLIPQAYSKFDLISKEQPQPWLVRHDPDGPSTLHIAKAILPSQHSLPIFQTRRQNPKTSQGLCNVFRRRHERVYTQEKSVPKDKIKVENVKGVDPREEREETLRSRAIGQRERLERLRHSIRSYTQLKAAEKTWITEKGEATSQNPWKNITRNALQERNLSTEHTRQGESLKNDQPPLPAEHTKKVPTRKSKIYSMIAELHSLVDVLFQILENTGGDPSKFQRCEVESLTSHLGGSSQSCESLYDTNYSRPASRRSCGHSSPEMHNYPFTYRGIGDKLQSGTEYQRACDQHVNQEKGGMCFDQLHMPTGKEIPCGHIRIGPMQEPAPADQRASGSGRTRIVMGHCAHRSPDGHKHSFRYRKIGETQEPSVDHKAFDPHQSTRKGMGCGCFLSPKENHPVKHRATDCSWALVPTQ</sequence>
<dbReference type="InterPro" id="IPR039509">
    <property type="entry name" value="SPATA31"/>
</dbReference>
<keyword evidence="5" id="KW-1185">Reference proteome</keyword>
<evidence type="ECO:0000313" key="4">
    <source>
        <dbReference type="Ensembl" id="ENSMSIP00000004323.1"/>
    </source>
</evidence>
<name>A0A8C6GD09_MUSSI</name>
<feature type="region of interest" description="Disordered" evidence="2">
    <location>
        <begin position="496"/>
        <end position="515"/>
    </location>
</feature>
<dbReference type="AlphaFoldDB" id="A0A8C6GD09"/>
<evidence type="ECO:0000256" key="1">
    <source>
        <dbReference type="ARBA" id="ARBA00035009"/>
    </source>
</evidence>
<feature type="region of interest" description="Disordered" evidence="2">
    <location>
        <begin position="769"/>
        <end position="798"/>
    </location>
</feature>